<organism evidence="3 4">
    <name type="scientific">Wenzhouxiangella limi</name>
    <dbReference type="NCBI Taxonomy" id="2707351"/>
    <lineage>
        <taxon>Bacteria</taxon>
        <taxon>Pseudomonadati</taxon>
        <taxon>Pseudomonadota</taxon>
        <taxon>Gammaproteobacteria</taxon>
        <taxon>Chromatiales</taxon>
        <taxon>Wenzhouxiangellaceae</taxon>
        <taxon>Wenzhouxiangella</taxon>
    </lineage>
</organism>
<protein>
    <submittedName>
        <fullName evidence="3">Tetratricopeptide repeat protein</fullName>
    </submittedName>
</protein>
<dbReference type="SUPFAM" id="SSF81901">
    <property type="entry name" value="HCP-like"/>
    <property type="match status" value="1"/>
</dbReference>
<dbReference type="SUPFAM" id="SSF48452">
    <property type="entry name" value="TPR-like"/>
    <property type="match status" value="2"/>
</dbReference>
<dbReference type="RefSeq" id="WP_164209949.1">
    <property type="nucleotide sequence ID" value="NZ_JAAGSC010000031.1"/>
</dbReference>
<feature type="region of interest" description="Disordered" evidence="1">
    <location>
        <begin position="23"/>
        <end position="42"/>
    </location>
</feature>
<evidence type="ECO:0000313" key="4">
    <source>
        <dbReference type="Proteomes" id="UP000484885"/>
    </source>
</evidence>
<dbReference type="AlphaFoldDB" id="A0A845UXK5"/>
<feature type="signal peptide" evidence="2">
    <location>
        <begin position="1"/>
        <end position="25"/>
    </location>
</feature>
<feature type="chain" id="PRO_5032428221" evidence="2">
    <location>
        <begin position="26"/>
        <end position="574"/>
    </location>
</feature>
<reference evidence="3 4" key="1">
    <citation type="submission" date="2020-02" db="EMBL/GenBank/DDBJ databases">
        <authorList>
            <person name="Zhang X.-Y."/>
        </authorList>
    </citation>
    <scope>NUCLEOTIDE SEQUENCE [LARGE SCALE GENOMIC DNA]</scope>
    <source>
        <strain evidence="3 4">C33</strain>
    </source>
</reference>
<dbReference type="PROSITE" id="PS51257">
    <property type="entry name" value="PROKAR_LIPOPROTEIN"/>
    <property type="match status" value="1"/>
</dbReference>
<evidence type="ECO:0000256" key="1">
    <source>
        <dbReference type="SAM" id="MobiDB-lite"/>
    </source>
</evidence>
<keyword evidence="4" id="KW-1185">Reference proteome</keyword>
<dbReference type="Pfam" id="PF13432">
    <property type="entry name" value="TPR_16"/>
    <property type="match status" value="2"/>
</dbReference>
<dbReference type="Pfam" id="PF14559">
    <property type="entry name" value="TPR_19"/>
    <property type="match status" value="1"/>
</dbReference>
<evidence type="ECO:0000256" key="2">
    <source>
        <dbReference type="SAM" id="SignalP"/>
    </source>
</evidence>
<dbReference type="PANTHER" id="PTHR12558">
    <property type="entry name" value="CELL DIVISION CYCLE 16,23,27"/>
    <property type="match status" value="1"/>
</dbReference>
<accession>A0A845UXK5</accession>
<dbReference type="InterPro" id="IPR019734">
    <property type="entry name" value="TPR_rpt"/>
</dbReference>
<evidence type="ECO:0000313" key="3">
    <source>
        <dbReference type="EMBL" id="NDY94590.1"/>
    </source>
</evidence>
<proteinExistence type="predicted"/>
<gene>
    <name evidence="3" type="ORF">G3I74_02445</name>
</gene>
<dbReference type="Proteomes" id="UP000484885">
    <property type="component" value="Unassembled WGS sequence"/>
</dbReference>
<name>A0A845UXK5_9GAMM</name>
<dbReference type="PANTHER" id="PTHR12558:SF13">
    <property type="entry name" value="CELL DIVISION CYCLE PROTEIN 27 HOMOLOG"/>
    <property type="match status" value="1"/>
</dbReference>
<sequence length="574" mass="64159">MTQIKPAITGILALLLAACSVTPDAGRGDSEPNEKTPASYTEDEWSEEVLFHLRAARHAGGGDEHQEAIRRLLDTAREQRDLELVRQAAGMAWRTRHWPGLIEATDVWLAQEPGSADARRLGILARLNADQSEEAISRMQDWLAEDPDNAARLLQRDLVQIIAAAESTDQAPRLLDALIEAAGFDPEGVPALVARSRLHWETGDAEQALVLARRAADLSGERDELAWAAQLASALEDHESALMLYRRAYAVAPDEWTLGLAEAQALRNLGRLPEALDVLSGLPDNPDVLYSRASYLFEADQKEAARDVWQQLAAWAPVEDGDQHAFMVGWLAEFLALEEEAADWYARVRSGPQADRAMIRRAVLLAADDRLPEARELLKLARDTEQRDQRERAYLVEVELLGEHDQHAQALELLSDALRETPDSVGLLYARAMIAVNTDNLDLAEQDLRRIIRIDGDNAMALNALGYTLTDRTSRHSEAYRLIRRALELAPEEPAILDSMGWVYFRLGEPESALPYLERAFAGDDNPEIAAHLAEVLWHLDQTERAGEMLREARIRHPDNSDLKEVMQRLEITL</sequence>
<dbReference type="InterPro" id="IPR011990">
    <property type="entry name" value="TPR-like_helical_dom_sf"/>
</dbReference>
<keyword evidence="2" id="KW-0732">Signal</keyword>
<dbReference type="SMART" id="SM00028">
    <property type="entry name" value="TPR"/>
    <property type="match status" value="4"/>
</dbReference>
<dbReference type="EMBL" id="JAAGSC010000031">
    <property type="protein sequence ID" value="NDY94590.1"/>
    <property type="molecule type" value="Genomic_DNA"/>
</dbReference>
<dbReference type="Gene3D" id="1.25.40.10">
    <property type="entry name" value="Tetratricopeptide repeat domain"/>
    <property type="match status" value="2"/>
</dbReference>
<comment type="caution">
    <text evidence="3">The sequence shown here is derived from an EMBL/GenBank/DDBJ whole genome shotgun (WGS) entry which is preliminary data.</text>
</comment>